<dbReference type="Proteomes" id="UP000271925">
    <property type="component" value="Unassembled WGS sequence"/>
</dbReference>
<gene>
    <name evidence="1" type="ORF">EHT25_05800</name>
</gene>
<organism evidence="1 2">
    <name type="scientific">Larkinella rosea</name>
    <dbReference type="NCBI Taxonomy" id="2025312"/>
    <lineage>
        <taxon>Bacteria</taxon>
        <taxon>Pseudomonadati</taxon>
        <taxon>Bacteroidota</taxon>
        <taxon>Cytophagia</taxon>
        <taxon>Cytophagales</taxon>
        <taxon>Spirosomataceae</taxon>
        <taxon>Larkinella</taxon>
    </lineage>
</organism>
<dbReference type="RefSeq" id="WP_124871980.1">
    <property type="nucleotide sequence ID" value="NZ_RQJO01000007.1"/>
</dbReference>
<dbReference type="EMBL" id="RQJO01000007">
    <property type="protein sequence ID" value="RRB07289.1"/>
    <property type="molecule type" value="Genomic_DNA"/>
</dbReference>
<comment type="caution">
    <text evidence="1">The sequence shown here is derived from an EMBL/GenBank/DDBJ whole genome shotgun (WGS) entry which is preliminary data.</text>
</comment>
<dbReference type="AlphaFoldDB" id="A0A3P1C218"/>
<dbReference type="OrthoDB" id="5344363at2"/>
<protein>
    <submittedName>
        <fullName evidence="1">Uncharacterized protein</fullName>
    </submittedName>
</protein>
<accession>A0A3P1C218</accession>
<evidence type="ECO:0000313" key="2">
    <source>
        <dbReference type="Proteomes" id="UP000271925"/>
    </source>
</evidence>
<sequence length="87" mass="9643">MNTSIESYTDMLQSLIALRKYVKLFYYTELNELLSVTSILTKLATGPDGNVVELASGEVIPVARLVNVDGVYAPGHEDYEDCLVCRI</sequence>
<evidence type="ECO:0000313" key="1">
    <source>
        <dbReference type="EMBL" id="RRB07289.1"/>
    </source>
</evidence>
<reference evidence="1 2" key="1">
    <citation type="submission" date="2018-11" db="EMBL/GenBank/DDBJ databases">
        <authorList>
            <person name="Zhou Z."/>
            <person name="Wang G."/>
        </authorList>
    </citation>
    <scope>NUCLEOTIDE SEQUENCE [LARGE SCALE GENOMIC DNA]</scope>
    <source>
        <strain evidence="1 2">KCTC52004</strain>
    </source>
</reference>
<name>A0A3P1C218_9BACT</name>
<keyword evidence="2" id="KW-1185">Reference proteome</keyword>
<proteinExistence type="predicted"/>